<gene>
    <name evidence="3" type="ORF">JX265_005541</name>
</gene>
<evidence type="ECO:0000256" key="1">
    <source>
        <dbReference type="SAM" id="MobiDB-lite"/>
    </source>
</evidence>
<evidence type="ECO:0000313" key="4">
    <source>
        <dbReference type="Proteomes" id="UP000829685"/>
    </source>
</evidence>
<evidence type="ECO:0000313" key="3">
    <source>
        <dbReference type="EMBL" id="KAI1872661.1"/>
    </source>
</evidence>
<dbReference type="EMBL" id="JAFIMR010000011">
    <property type="protein sequence ID" value="KAI1872661.1"/>
    <property type="molecule type" value="Genomic_DNA"/>
</dbReference>
<keyword evidence="2" id="KW-1133">Transmembrane helix</keyword>
<feature type="compositionally biased region" description="Basic and acidic residues" evidence="1">
    <location>
        <begin position="49"/>
        <end position="62"/>
    </location>
</feature>
<feature type="region of interest" description="Disordered" evidence="1">
    <location>
        <begin position="432"/>
        <end position="468"/>
    </location>
</feature>
<dbReference type="Proteomes" id="UP000829685">
    <property type="component" value="Unassembled WGS sequence"/>
</dbReference>
<feature type="region of interest" description="Disordered" evidence="1">
    <location>
        <begin position="23"/>
        <end position="62"/>
    </location>
</feature>
<reference evidence="3" key="1">
    <citation type="submission" date="2021-03" db="EMBL/GenBank/DDBJ databases">
        <title>Revisited historic fungal species revealed as producer of novel bioactive compounds through whole genome sequencing and comparative genomics.</title>
        <authorList>
            <person name="Vignolle G.A."/>
            <person name="Hochenegger N."/>
            <person name="Mach R.L."/>
            <person name="Mach-Aigner A.R."/>
            <person name="Javad Rahimi M."/>
            <person name="Salim K.A."/>
            <person name="Chan C.M."/>
            <person name="Lim L.B.L."/>
            <person name="Cai F."/>
            <person name="Druzhinina I.S."/>
            <person name="U'Ren J.M."/>
            <person name="Derntl C."/>
        </authorList>
    </citation>
    <scope>NUCLEOTIDE SEQUENCE</scope>
    <source>
        <strain evidence="3">TUCIM 5799</strain>
    </source>
</reference>
<proteinExistence type="predicted"/>
<comment type="caution">
    <text evidence="3">The sequence shown here is derived from an EMBL/GenBank/DDBJ whole genome shotgun (WGS) entry which is preliminary data.</text>
</comment>
<feature type="compositionally biased region" description="Acidic residues" evidence="1">
    <location>
        <begin position="436"/>
        <end position="447"/>
    </location>
</feature>
<feature type="transmembrane region" description="Helical" evidence="2">
    <location>
        <begin position="483"/>
        <end position="506"/>
    </location>
</feature>
<accession>A0A9Q0AQ87</accession>
<keyword evidence="2" id="KW-0812">Transmembrane</keyword>
<protein>
    <submittedName>
        <fullName evidence="3">Uncharacterized protein</fullName>
    </submittedName>
</protein>
<keyword evidence="4" id="KW-1185">Reference proteome</keyword>
<evidence type="ECO:0000256" key="2">
    <source>
        <dbReference type="SAM" id="Phobius"/>
    </source>
</evidence>
<name>A0A9Q0AQ87_9PEZI</name>
<organism evidence="3 4">
    <name type="scientific">Neoarthrinium moseri</name>
    <dbReference type="NCBI Taxonomy" id="1658444"/>
    <lineage>
        <taxon>Eukaryota</taxon>
        <taxon>Fungi</taxon>
        <taxon>Dikarya</taxon>
        <taxon>Ascomycota</taxon>
        <taxon>Pezizomycotina</taxon>
        <taxon>Sordariomycetes</taxon>
        <taxon>Xylariomycetidae</taxon>
        <taxon>Amphisphaeriales</taxon>
        <taxon>Apiosporaceae</taxon>
        <taxon>Neoarthrinium</taxon>
    </lineage>
</organism>
<keyword evidence="2" id="KW-0472">Membrane</keyword>
<dbReference type="AlphaFoldDB" id="A0A9Q0AQ87"/>
<sequence>MDHAKAMALTNCYHSSCHGAGDPMPANDGGPKNELSHDGARNGASWSSEDTKIGKSSKDGLDHLSAVDTADHQADAAGTTSQEVNVRGAELDASHFHHDMNGASEGPFRGNPGESWEIMDPKSLNCDHVQTIANQHGVLDFAMDVNGSGSPVQGGPNRVMTKPTLPEREYKRSNTIAGANDIELDELDPDSLSRLIPFGDSMFIGEPGPDVGPGTGYRNYGQSDPFAAHGDSVPPARRQEAPRFIRKPLSQTELRRPKPARLRTQRLANPRSPSIRHLMSLKDLDERPIMVTTAMEHVIYDGPCSHCHKNRCLYDDAEGEPLWRLRMTRDTSIIKTEGFCDHCVRNHCPCVYDARWGTHHAQSMLAKWHEKHGVRIASDSGTIIHYDTNTPVVTALPAAHFAQHETETGRRFIKRGFGDTYVTRLTHHERDLEAGQPDDDYDDDDDHSVEAFRMPSHGTGAEHRRGHVRLSGKQDGRCGCRCWVLAGIVFLLAAGVVVISLFAAGVRF</sequence>